<protein>
    <recommendedName>
        <fullName evidence="5">Protein BatD</fullName>
    </recommendedName>
</protein>
<keyword evidence="2" id="KW-0732">Signal</keyword>
<keyword evidence="1" id="KW-0812">Transmembrane</keyword>
<dbReference type="EMBL" id="RPDH01000001">
    <property type="protein sequence ID" value="RPE13877.1"/>
    <property type="molecule type" value="Genomic_DNA"/>
</dbReference>
<proteinExistence type="predicted"/>
<reference evidence="3 4" key="1">
    <citation type="submission" date="2018-11" db="EMBL/GenBank/DDBJ databases">
        <title>Chitinophaga lutea sp.nov., isolate from arsenic contaminated soil.</title>
        <authorList>
            <person name="Zong Y."/>
        </authorList>
    </citation>
    <scope>NUCLEOTIDE SEQUENCE [LARGE SCALE GENOMIC DNA]</scope>
    <source>
        <strain evidence="3 4">ZY74</strain>
    </source>
</reference>
<evidence type="ECO:0000313" key="3">
    <source>
        <dbReference type="EMBL" id="RPE13877.1"/>
    </source>
</evidence>
<evidence type="ECO:0000313" key="4">
    <source>
        <dbReference type="Proteomes" id="UP000278351"/>
    </source>
</evidence>
<dbReference type="OrthoDB" id="9807384at2"/>
<feature type="chain" id="PRO_5018031249" description="Protein BatD" evidence="2">
    <location>
        <begin position="25"/>
        <end position="332"/>
    </location>
</feature>
<feature type="transmembrane region" description="Helical" evidence="1">
    <location>
        <begin position="170"/>
        <end position="190"/>
    </location>
</feature>
<dbReference type="RefSeq" id="WP_123846390.1">
    <property type="nucleotide sequence ID" value="NZ_RPDH01000001.1"/>
</dbReference>
<gene>
    <name evidence="3" type="ORF">EGT74_10300</name>
</gene>
<evidence type="ECO:0000256" key="2">
    <source>
        <dbReference type="SAM" id="SignalP"/>
    </source>
</evidence>
<sequence>MKVRQNIFIFTTLVCLLAGRPLMAQQYEDYFQVKAVPDTTKIRLGEQVNISVTAKVMLYALKGANLKVVFPNLPDSLNHLEIVSRTPLDTTGTNEQQKVWKQIITVTSFDSGRWEMPPMKFEVFSVTDGSYDSVFTDPIMIDVNTVAVDTSKAFKPIKPLRRVAWNLLDYWPWLLGILVLVTAVVLYFVYWRKRKPAPKPLPAKPAKTPYEVAIEHLAQLGKDKPWNTDVKLYYTELTDVLRQYFEQQFHIAALEQTSAELLQNIKPVTVLNQQRDKLQSILTLADLAKFAKLQPSPQEHEDCLQKAIAVVEWTKAAATAVVEPEGTNHQTK</sequence>
<dbReference type="Proteomes" id="UP000278351">
    <property type="component" value="Unassembled WGS sequence"/>
</dbReference>
<dbReference type="AlphaFoldDB" id="A0A3N4QD35"/>
<evidence type="ECO:0000256" key="1">
    <source>
        <dbReference type="SAM" id="Phobius"/>
    </source>
</evidence>
<keyword evidence="1" id="KW-1133">Transmembrane helix</keyword>
<comment type="caution">
    <text evidence="3">The sequence shown here is derived from an EMBL/GenBank/DDBJ whole genome shotgun (WGS) entry which is preliminary data.</text>
</comment>
<name>A0A3N4QD35_9BACT</name>
<organism evidence="3 4">
    <name type="scientific">Chitinophaga lutea</name>
    <dbReference type="NCBI Taxonomy" id="2488634"/>
    <lineage>
        <taxon>Bacteria</taxon>
        <taxon>Pseudomonadati</taxon>
        <taxon>Bacteroidota</taxon>
        <taxon>Chitinophagia</taxon>
        <taxon>Chitinophagales</taxon>
        <taxon>Chitinophagaceae</taxon>
        <taxon>Chitinophaga</taxon>
    </lineage>
</organism>
<feature type="signal peptide" evidence="2">
    <location>
        <begin position="1"/>
        <end position="24"/>
    </location>
</feature>
<keyword evidence="4" id="KW-1185">Reference proteome</keyword>
<evidence type="ECO:0008006" key="5">
    <source>
        <dbReference type="Google" id="ProtNLM"/>
    </source>
</evidence>
<keyword evidence="1" id="KW-0472">Membrane</keyword>
<accession>A0A3N4QD35</accession>